<dbReference type="Pfam" id="PF01740">
    <property type="entry name" value="STAS"/>
    <property type="match status" value="1"/>
</dbReference>
<dbReference type="SUPFAM" id="SSF52091">
    <property type="entry name" value="SpoIIaa-like"/>
    <property type="match status" value="1"/>
</dbReference>
<name>A0A5B1LB66_9ACTN</name>
<reference evidence="4 5" key="2">
    <citation type="submission" date="2019-09" db="EMBL/GenBank/DDBJ databases">
        <authorList>
            <person name="Jin C."/>
        </authorList>
    </citation>
    <scope>NUCLEOTIDE SEQUENCE [LARGE SCALE GENOMIC DNA]</scope>
    <source>
        <strain evidence="4 5">BN130099</strain>
    </source>
</reference>
<feature type="domain" description="STAS" evidence="3">
    <location>
        <begin position="28"/>
        <end position="118"/>
    </location>
</feature>
<keyword evidence="5" id="KW-1185">Reference proteome</keyword>
<comment type="similarity">
    <text evidence="1 2">Belongs to the anti-sigma-factor antagonist family.</text>
</comment>
<dbReference type="InterPro" id="IPR002645">
    <property type="entry name" value="STAS_dom"/>
</dbReference>
<evidence type="ECO:0000313" key="5">
    <source>
        <dbReference type="Proteomes" id="UP000325003"/>
    </source>
</evidence>
<dbReference type="PANTHER" id="PTHR33495">
    <property type="entry name" value="ANTI-SIGMA FACTOR ANTAGONIST TM_1081-RELATED-RELATED"/>
    <property type="match status" value="1"/>
</dbReference>
<evidence type="ECO:0000256" key="2">
    <source>
        <dbReference type="RuleBase" id="RU003749"/>
    </source>
</evidence>
<dbReference type="AlphaFoldDB" id="A0A5B1LB66"/>
<protein>
    <recommendedName>
        <fullName evidence="2">Anti-sigma factor antagonist</fullName>
    </recommendedName>
</protein>
<dbReference type="InterPro" id="IPR003658">
    <property type="entry name" value="Anti-sigma_ant"/>
</dbReference>
<evidence type="ECO:0000259" key="3">
    <source>
        <dbReference type="PROSITE" id="PS50801"/>
    </source>
</evidence>
<dbReference type="PANTHER" id="PTHR33495:SF2">
    <property type="entry name" value="ANTI-SIGMA FACTOR ANTAGONIST TM_1081-RELATED"/>
    <property type="match status" value="1"/>
</dbReference>
<dbReference type="NCBIfam" id="TIGR00377">
    <property type="entry name" value="ant_ant_sig"/>
    <property type="match status" value="1"/>
</dbReference>
<dbReference type="CDD" id="cd07043">
    <property type="entry name" value="STAS_anti-anti-sigma_factors"/>
    <property type="match status" value="1"/>
</dbReference>
<evidence type="ECO:0000313" key="4">
    <source>
        <dbReference type="EMBL" id="KAA1416917.1"/>
    </source>
</evidence>
<proteinExistence type="inferred from homology"/>
<organism evidence="4 5">
    <name type="scientific">Nocardioides humilatus</name>
    <dbReference type="NCBI Taxonomy" id="2607660"/>
    <lineage>
        <taxon>Bacteria</taxon>
        <taxon>Bacillati</taxon>
        <taxon>Actinomycetota</taxon>
        <taxon>Actinomycetes</taxon>
        <taxon>Propionibacteriales</taxon>
        <taxon>Nocardioidaceae</taxon>
        <taxon>Nocardioides</taxon>
    </lineage>
</organism>
<dbReference type="PROSITE" id="PS50801">
    <property type="entry name" value="STAS"/>
    <property type="match status" value="1"/>
</dbReference>
<comment type="caution">
    <text evidence="4">The sequence shown here is derived from an EMBL/GenBank/DDBJ whole genome shotgun (WGS) entry which is preliminary data.</text>
</comment>
<dbReference type="Proteomes" id="UP000325003">
    <property type="component" value="Unassembled WGS sequence"/>
</dbReference>
<dbReference type="InterPro" id="IPR036513">
    <property type="entry name" value="STAS_dom_sf"/>
</dbReference>
<evidence type="ECO:0000256" key="1">
    <source>
        <dbReference type="ARBA" id="ARBA00009013"/>
    </source>
</evidence>
<gene>
    <name evidence="4" type="ORF">F0U44_17175</name>
</gene>
<dbReference type="GO" id="GO:0043856">
    <property type="term" value="F:anti-sigma factor antagonist activity"/>
    <property type="evidence" value="ECO:0007669"/>
    <property type="project" value="InterPro"/>
</dbReference>
<sequence length="118" mass="12806">MQQVRSTPTATRTRFNVRIDAPDGGWSILSVAGDLDLSAALGLQTFLATQEDAGRTTLRLDLSEVTFMDCSCLRVLSDAHVRLSARGGGLEIFEASRSVSRLLRATGLLRLLKIGDTR</sequence>
<dbReference type="EMBL" id="VUJV01000006">
    <property type="protein sequence ID" value="KAA1416917.1"/>
    <property type="molecule type" value="Genomic_DNA"/>
</dbReference>
<reference evidence="4 5" key="1">
    <citation type="submission" date="2019-09" db="EMBL/GenBank/DDBJ databases">
        <title>Nocardioides panacisoli sp. nov., isolated from the soil of a ginseng field.</title>
        <authorList>
            <person name="Cho C."/>
        </authorList>
    </citation>
    <scope>NUCLEOTIDE SEQUENCE [LARGE SCALE GENOMIC DNA]</scope>
    <source>
        <strain evidence="4 5">BN130099</strain>
    </source>
</reference>
<dbReference type="Gene3D" id="3.30.750.24">
    <property type="entry name" value="STAS domain"/>
    <property type="match status" value="1"/>
</dbReference>
<accession>A0A5B1LB66</accession>
<dbReference type="RefSeq" id="WP_149729587.1">
    <property type="nucleotide sequence ID" value="NZ_VUJV01000006.1"/>
</dbReference>